<keyword evidence="2" id="KW-1185">Reference proteome</keyword>
<dbReference type="GeneID" id="10669309"/>
<name>F6D4E7_METPW</name>
<dbReference type="RefSeq" id="WP_013826309.1">
    <property type="nucleotide sequence ID" value="NC_015574.1"/>
</dbReference>
<reference evidence="1 2" key="1">
    <citation type="journal article" date="2014" name="Int. J. Syst. Evol. Microbiol.">
        <title>Methanobacterium paludis sp. nov. and a novel strain of Methanobacterium lacus isolated from northern peatlands.</title>
        <authorList>
            <person name="Cadillo-Quiroz H."/>
            <person name="Brauer S.L."/>
            <person name="Goodson N."/>
            <person name="Yavitt J.B."/>
            <person name="Zinder S.H."/>
        </authorList>
    </citation>
    <scope>NUCLEOTIDE SEQUENCE [LARGE SCALE GENOMIC DNA]</scope>
    <source>
        <strain evidence="2">DSM 25820 / JCM 18151 / SWAN1</strain>
    </source>
</reference>
<dbReference type="Proteomes" id="UP000009231">
    <property type="component" value="Chromosome"/>
</dbReference>
<sequence length="132" mass="14551">MDVKKVLVFGTSGSMKITALENICSKIVHTIALDYGNTIIEDTKIHFFSPPADEKFEFMSDVLSKNVDGVIIFTDNTEGLNETEIMNSMKKDVPHIVVTNVTKSETLNNSLQTLLGLMSPVKETGNETLCHS</sequence>
<dbReference type="EMBL" id="CP002772">
    <property type="protein sequence ID" value="AEG18810.1"/>
    <property type="molecule type" value="Genomic_DNA"/>
</dbReference>
<evidence type="ECO:0000313" key="2">
    <source>
        <dbReference type="Proteomes" id="UP000009231"/>
    </source>
</evidence>
<dbReference type="OrthoDB" id="374464at2157"/>
<dbReference type="STRING" id="868131.MSWAN_1799"/>
<evidence type="ECO:0000313" key="1">
    <source>
        <dbReference type="EMBL" id="AEG18810.1"/>
    </source>
</evidence>
<dbReference type="eggNOG" id="arCOG00362">
    <property type="taxonomic scope" value="Archaea"/>
</dbReference>
<proteinExistence type="predicted"/>
<dbReference type="SUPFAM" id="SSF52540">
    <property type="entry name" value="P-loop containing nucleoside triphosphate hydrolases"/>
    <property type="match status" value="1"/>
</dbReference>
<protein>
    <submittedName>
        <fullName evidence="1">Uncharacterized protein</fullName>
    </submittedName>
</protein>
<accession>F6D4E7</accession>
<dbReference type="HOGENOM" id="CLU_1912371_0_0_2"/>
<organism evidence="1 2">
    <name type="scientific">Methanobacterium paludis (strain DSM 25820 / JCM 18151 / SWAN1)</name>
    <dbReference type="NCBI Taxonomy" id="868131"/>
    <lineage>
        <taxon>Archaea</taxon>
        <taxon>Methanobacteriati</taxon>
        <taxon>Methanobacteriota</taxon>
        <taxon>Methanomada group</taxon>
        <taxon>Methanobacteria</taxon>
        <taxon>Methanobacteriales</taxon>
        <taxon>Methanobacteriaceae</taxon>
        <taxon>Methanobacterium</taxon>
    </lineage>
</organism>
<dbReference type="KEGG" id="mew:MSWAN_1799"/>
<gene>
    <name evidence="1" type="ordered locus">MSWAN_1799</name>
</gene>
<dbReference type="AlphaFoldDB" id="F6D4E7"/>
<dbReference type="InterPro" id="IPR027417">
    <property type="entry name" value="P-loop_NTPase"/>
</dbReference>